<accession>A0A7J9NDF5</accession>
<gene>
    <name evidence="1" type="ORF">Goshw_024107</name>
</gene>
<reference evidence="1 2" key="1">
    <citation type="journal article" date="2019" name="Genome Biol. Evol.">
        <title>Insights into the evolution of the New World diploid cottons (Gossypium, subgenus Houzingenia) based on genome sequencing.</title>
        <authorList>
            <person name="Grover C.E."/>
            <person name="Arick M.A. 2nd"/>
            <person name="Thrash A."/>
            <person name="Conover J.L."/>
            <person name="Sanders W.S."/>
            <person name="Peterson D.G."/>
            <person name="Frelichowski J.E."/>
            <person name="Scheffler J.A."/>
            <person name="Scheffler B.E."/>
            <person name="Wendel J.F."/>
        </authorList>
    </citation>
    <scope>NUCLEOTIDE SEQUENCE [LARGE SCALE GENOMIC DNA]</scope>
    <source>
        <strain evidence="1">1</strain>
        <tissue evidence="1">Leaf</tissue>
    </source>
</reference>
<organism evidence="1 2">
    <name type="scientific">Gossypium schwendimanii</name>
    <name type="common">Cotton</name>
    <dbReference type="NCBI Taxonomy" id="34291"/>
    <lineage>
        <taxon>Eukaryota</taxon>
        <taxon>Viridiplantae</taxon>
        <taxon>Streptophyta</taxon>
        <taxon>Embryophyta</taxon>
        <taxon>Tracheophyta</taxon>
        <taxon>Spermatophyta</taxon>
        <taxon>Magnoliopsida</taxon>
        <taxon>eudicotyledons</taxon>
        <taxon>Gunneridae</taxon>
        <taxon>Pentapetalae</taxon>
        <taxon>rosids</taxon>
        <taxon>malvids</taxon>
        <taxon>Malvales</taxon>
        <taxon>Malvaceae</taxon>
        <taxon>Malvoideae</taxon>
        <taxon>Gossypium</taxon>
    </lineage>
</organism>
<dbReference type="OrthoDB" id="984890at2759"/>
<comment type="caution">
    <text evidence="1">The sequence shown here is derived from an EMBL/GenBank/DDBJ whole genome shotgun (WGS) entry which is preliminary data.</text>
</comment>
<dbReference type="AlphaFoldDB" id="A0A7J9NDF5"/>
<dbReference type="EMBL" id="JABFAF010278825">
    <property type="protein sequence ID" value="MBA0881167.1"/>
    <property type="molecule type" value="Genomic_DNA"/>
</dbReference>
<dbReference type="Proteomes" id="UP000593576">
    <property type="component" value="Unassembled WGS sequence"/>
</dbReference>
<protein>
    <submittedName>
        <fullName evidence="1">Uncharacterized protein</fullName>
    </submittedName>
</protein>
<proteinExistence type="predicted"/>
<sequence length="32" mass="4089">MKIIRMSSCTTFRTKLEIEIILWEKPWFKFRR</sequence>
<evidence type="ECO:0000313" key="1">
    <source>
        <dbReference type="EMBL" id="MBA0881167.1"/>
    </source>
</evidence>
<evidence type="ECO:0000313" key="2">
    <source>
        <dbReference type="Proteomes" id="UP000593576"/>
    </source>
</evidence>
<name>A0A7J9NDF5_GOSSC</name>
<keyword evidence="2" id="KW-1185">Reference proteome</keyword>